<name>A0ABD1EGL1_HYPHA</name>
<evidence type="ECO:0000313" key="3">
    <source>
        <dbReference type="Proteomes" id="UP001566132"/>
    </source>
</evidence>
<organism evidence="2 3">
    <name type="scientific">Hypothenemus hampei</name>
    <name type="common">Coffee berry borer</name>
    <dbReference type="NCBI Taxonomy" id="57062"/>
    <lineage>
        <taxon>Eukaryota</taxon>
        <taxon>Metazoa</taxon>
        <taxon>Ecdysozoa</taxon>
        <taxon>Arthropoda</taxon>
        <taxon>Hexapoda</taxon>
        <taxon>Insecta</taxon>
        <taxon>Pterygota</taxon>
        <taxon>Neoptera</taxon>
        <taxon>Endopterygota</taxon>
        <taxon>Coleoptera</taxon>
        <taxon>Polyphaga</taxon>
        <taxon>Cucujiformia</taxon>
        <taxon>Curculionidae</taxon>
        <taxon>Scolytinae</taxon>
        <taxon>Hypothenemus</taxon>
    </lineage>
</organism>
<feature type="region of interest" description="Disordered" evidence="1">
    <location>
        <begin position="22"/>
        <end position="53"/>
    </location>
</feature>
<gene>
    <name evidence="2" type="ORF">ABEB36_009516</name>
</gene>
<dbReference type="Proteomes" id="UP001566132">
    <property type="component" value="Unassembled WGS sequence"/>
</dbReference>
<comment type="caution">
    <text evidence="2">The sequence shown here is derived from an EMBL/GenBank/DDBJ whole genome shotgun (WGS) entry which is preliminary data.</text>
</comment>
<reference evidence="2 3" key="1">
    <citation type="submission" date="2024-05" db="EMBL/GenBank/DDBJ databases">
        <title>Genetic variation in Jamaican populations of the coffee berry borer (Hypothenemus hampei).</title>
        <authorList>
            <person name="Errbii M."/>
            <person name="Myrie A."/>
        </authorList>
    </citation>
    <scope>NUCLEOTIDE SEQUENCE [LARGE SCALE GENOMIC DNA]</scope>
    <source>
        <strain evidence="2">JA-Hopewell-2020-01-JO</strain>
        <tissue evidence="2">Whole body</tissue>
    </source>
</reference>
<dbReference type="EMBL" id="JBDJPC010000007">
    <property type="protein sequence ID" value="KAL1493830.1"/>
    <property type="molecule type" value="Genomic_DNA"/>
</dbReference>
<feature type="compositionally biased region" description="Basic and acidic residues" evidence="1">
    <location>
        <begin position="26"/>
        <end position="48"/>
    </location>
</feature>
<dbReference type="AlphaFoldDB" id="A0ABD1EGL1"/>
<keyword evidence="3" id="KW-1185">Reference proteome</keyword>
<evidence type="ECO:0000313" key="2">
    <source>
        <dbReference type="EMBL" id="KAL1493830.1"/>
    </source>
</evidence>
<protein>
    <submittedName>
        <fullName evidence="2">Uncharacterized protein</fullName>
    </submittedName>
</protein>
<proteinExistence type="predicted"/>
<evidence type="ECO:0000256" key="1">
    <source>
        <dbReference type="SAM" id="MobiDB-lite"/>
    </source>
</evidence>
<sequence>MKSVRNTNQATVFKLPAISLQGSLQRDQEREKEITGKKQTEEPQDKDFPPQTELNDNIKICRYARRLKNFSQAWENITGNNTILKWLKGVPLQFRKKPKQF</sequence>
<accession>A0ABD1EGL1</accession>